<keyword evidence="2" id="KW-0812">Transmembrane</keyword>
<name>A0A1H1BHW5_NATTX</name>
<feature type="transmembrane region" description="Helical" evidence="2">
    <location>
        <begin position="87"/>
        <end position="117"/>
    </location>
</feature>
<keyword evidence="2" id="KW-1133">Transmembrane helix</keyword>
<reference evidence="4" key="1">
    <citation type="submission" date="2016-10" db="EMBL/GenBank/DDBJ databases">
        <authorList>
            <person name="Varghese N."/>
            <person name="Submissions S."/>
        </authorList>
    </citation>
    <scope>NUCLEOTIDE SEQUENCE [LARGE SCALE GENOMIC DNA]</scope>
    <source>
        <strain evidence="4">DSM 24767</strain>
    </source>
</reference>
<evidence type="ECO:0000313" key="3">
    <source>
        <dbReference type="EMBL" id="SDQ51453.1"/>
    </source>
</evidence>
<evidence type="ECO:0008006" key="5">
    <source>
        <dbReference type="Google" id="ProtNLM"/>
    </source>
</evidence>
<dbReference type="RefSeq" id="WP_090378303.1">
    <property type="nucleotide sequence ID" value="NZ_FNLC01000001.1"/>
</dbReference>
<feature type="transmembrane region" description="Helical" evidence="2">
    <location>
        <begin position="25"/>
        <end position="46"/>
    </location>
</feature>
<keyword evidence="2" id="KW-0472">Membrane</keyword>
<feature type="transmembrane region" description="Helical" evidence="2">
    <location>
        <begin position="175"/>
        <end position="194"/>
    </location>
</feature>
<protein>
    <recommendedName>
        <fullName evidence="5">Membrane domain of glycerophosphoryl diester phosphodiesterase</fullName>
    </recommendedName>
</protein>
<evidence type="ECO:0000256" key="2">
    <source>
        <dbReference type="SAM" id="Phobius"/>
    </source>
</evidence>
<dbReference type="EMBL" id="FNLC01000001">
    <property type="protein sequence ID" value="SDQ51453.1"/>
    <property type="molecule type" value="Genomic_DNA"/>
</dbReference>
<feature type="transmembrane region" description="Helical" evidence="2">
    <location>
        <begin position="228"/>
        <end position="245"/>
    </location>
</feature>
<dbReference type="STRING" id="1095778.SAMN04489842_1047"/>
<accession>A0A1H1BHW5</accession>
<evidence type="ECO:0000313" key="4">
    <source>
        <dbReference type="Proteomes" id="UP000198848"/>
    </source>
</evidence>
<gene>
    <name evidence="3" type="ORF">SAMN04489842_1047</name>
</gene>
<dbReference type="InterPro" id="IPR055966">
    <property type="entry name" value="DUF7544"/>
</dbReference>
<dbReference type="OrthoDB" id="137652at2157"/>
<sequence>MDAIDDLGDAIDTTRNLLLPIRAGLWLKLAIVVLFVGGMGLGGGVVTPGEIEPLLEEPEIDDPAVDEPAVEEPVADELPEGVDPGDLLAIAALVLVVLLFLWLLFAVISAIMEFVFVESLRSKEVRILRFGWQNLVRGLQLVLFRLFTLLLVGGLGIALFLTVGGPILEDFSSTAAAFLLFVLAVALYAPYAIVMRFTSEFVAPIMLLEGRNILSGWSRFWGTVTSDLAEYGVYLILVWILQLVVSIAVSFLLAIAGLVVAIPFVILVVVLFFLGEIGALLAIPVAILGVLAFLLVVGLVQMPFRTYFQYYALLLLGDTNPDLDLIPDQRAAVREDRDEPVEPTDRDEGPSAPDGRWGADGRDEEETGESSLWDETTERDDEDEDDGRGW</sequence>
<dbReference type="Pfam" id="PF24400">
    <property type="entry name" value="DUF7544"/>
    <property type="match status" value="1"/>
</dbReference>
<feature type="transmembrane region" description="Helical" evidence="2">
    <location>
        <begin position="138"/>
        <end position="163"/>
    </location>
</feature>
<dbReference type="Proteomes" id="UP000198848">
    <property type="component" value="Unassembled WGS sequence"/>
</dbReference>
<proteinExistence type="predicted"/>
<dbReference type="AlphaFoldDB" id="A0A1H1BHW5"/>
<organism evidence="3 4">
    <name type="scientific">Natronobacterium texcoconense</name>
    <dbReference type="NCBI Taxonomy" id="1095778"/>
    <lineage>
        <taxon>Archaea</taxon>
        <taxon>Methanobacteriati</taxon>
        <taxon>Methanobacteriota</taxon>
        <taxon>Stenosarchaea group</taxon>
        <taxon>Halobacteria</taxon>
        <taxon>Halobacteriales</taxon>
        <taxon>Natrialbaceae</taxon>
        <taxon>Natronobacterium</taxon>
    </lineage>
</organism>
<feature type="transmembrane region" description="Helical" evidence="2">
    <location>
        <begin position="252"/>
        <end position="274"/>
    </location>
</feature>
<evidence type="ECO:0000256" key="1">
    <source>
        <dbReference type="SAM" id="MobiDB-lite"/>
    </source>
</evidence>
<keyword evidence="4" id="KW-1185">Reference proteome</keyword>
<feature type="compositionally biased region" description="Acidic residues" evidence="1">
    <location>
        <begin position="375"/>
        <end position="390"/>
    </location>
</feature>
<feature type="region of interest" description="Disordered" evidence="1">
    <location>
        <begin position="333"/>
        <end position="390"/>
    </location>
</feature>
<feature type="transmembrane region" description="Helical" evidence="2">
    <location>
        <begin position="280"/>
        <end position="300"/>
    </location>
</feature>